<dbReference type="EMBL" id="RQGD01000002">
    <property type="protein sequence ID" value="TGL63865.1"/>
    <property type="molecule type" value="Genomic_DNA"/>
</dbReference>
<sequence length="197" mass="22877">MERIYQAICQVSPIPKDVWEKLPVPFFNLLELKAGHYFLKEGKPATHFGFVILGVLKESYLTKKGDEYIKSFNFQGDFTGSYYDLLRGDPSTCSIRAIQNSVLAIANFNDFQVLFDKNLHWQRLGRRIAENLFIKKARREYELLTLTAEERYKNLLASRPKIEDELSQIHISSYLGITPVSLSRLKRKTKNNQLIKT</sequence>
<evidence type="ECO:0000313" key="3">
    <source>
        <dbReference type="Proteomes" id="UP000297693"/>
    </source>
</evidence>
<dbReference type="Pfam" id="PF00027">
    <property type="entry name" value="cNMP_binding"/>
    <property type="match status" value="1"/>
</dbReference>
<dbReference type="AlphaFoldDB" id="A0A4R9KD62"/>
<proteinExistence type="predicted"/>
<dbReference type="Gene3D" id="2.60.120.10">
    <property type="entry name" value="Jelly Rolls"/>
    <property type="match status" value="1"/>
</dbReference>
<dbReference type="CDD" id="cd00038">
    <property type="entry name" value="CAP_ED"/>
    <property type="match status" value="1"/>
</dbReference>
<organism evidence="2 3">
    <name type="scientific">Leptospira ognonensis</name>
    <dbReference type="NCBI Taxonomy" id="2484945"/>
    <lineage>
        <taxon>Bacteria</taxon>
        <taxon>Pseudomonadati</taxon>
        <taxon>Spirochaetota</taxon>
        <taxon>Spirochaetia</taxon>
        <taxon>Leptospirales</taxon>
        <taxon>Leptospiraceae</taxon>
        <taxon>Leptospira</taxon>
    </lineage>
</organism>
<dbReference type="PROSITE" id="PS50042">
    <property type="entry name" value="CNMP_BINDING_3"/>
    <property type="match status" value="1"/>
</dbReference>
<name>A0A4R9KD62_9LEPT</name>
<keyword evidence="3" id="KW-1185">Reference proteome</keyword>
<dbReference type="SUPFAM" id="SSF51206">
    <property type="entry name" value="cAMP-binding domain-like"/>
    <property type="match status" value="1"/>
</dbReference>
<evidence type="ECO:0000313" key="2">
    <source>
        <dbReference type="EMBL" id="TGL63865.1"/>
    </source>
</evidence>
<reference evidence="2" key="1">
    <citation type="journal article" date="2019" name="PLoS Negl. Trop. Dis.">
        <title>Revisiting the worldwide diversity of Leptospira species in the environment.</title>
        <authorList>
            <person name="Vincent A.T."/>
            <person name="Schiettekatte O."/>
            <person name="Bourhy P."/>
            <person name="Veyrier F.J."/>
            <person name="Picardeau M."/>
        </authorList>
    </citation>
    <scope>NUCLEOTIDE SEQUENCE [LARGE SCALE GENOMIC DNA]</scope>
    <source>
        <strain evidence="2">201702476</strain>
    </source>
</reference>
<dbReference type="InterPro" id="IPR014710">
    <property type="entry name" value="RmlC-like_jellyroll"/>
</dbReference>
<gene>
    <name evidence="2" type="ORF">EHQ58_00400</name>
</gene>
<protein>
    <submittedName>
        <fullName evidence="2">Crp/Fnr family transcriptional regulator</fullName>
    </submittedName>
</protein>
<dbReference type="OrthoDB" id="9798104at2"/>
<feature type="domain" description="Cyclic nucleotide-binding" evidence="1">
    <location>
        <begin position="32"/>
        <end position="115"/>
    </location>
</feature>
<dbReference type="Proteomes" id="UP000297693">
    <property type="component" value="Unassembled WGS sequence"/>
</dbReference>
<comment type="caution">
    <text evidence="2">The sequence shown here is derived from an EMBL/GenBank/DDBJ whole genome shotgun (WGS) entry which is preliminary data.</text>
</comment>
<dbReference type="InterPro" id="IPR000595">
    <property type="entry name" value="cNMP-bd_dom"/>
</dbReference>
<accession>A0A4R9KD62</accession>
<dbReference type="InterPro" id="IPR018490">
    <property type="entry name" value="cNMP-bd_dom_sf"/>
</dbReference>
<evidence type="ECO:0000259" key="1">
    <source>
        <dbReference type="PROSITE" id="PS50042"/>
    </source>
</evidence>